<dbReference type="EMBL" id="WMBE01000001">
    <property type="protein sequence ID" value="MDG0866053.1"/>
    <property type="molecule type" value="Genomic_DNA"/>
</dbReference>
<keyword evidence="3 7" id="KW-0812">Transmembrane</keyword>
<organism evidence="11 12">
    <name type="scientific">Candidatus Lucifugimonas marina</name>
    <dbReference type="NCBI Taxonomy" id="3038979"/>
    <lineage>
        <taxon>Bacteria</taxon>
        <taxon>Bacillati</taxon>
        <taxon>Chloroflexota</taxon>
        <taxon>Dehalococcoidia</taxon>
        <taxon>SAR202 cluster</taxon>
        <taxon>Candidatus Lucifugimonadales</taxon>
        <taxon>Candidatus Lucifugimonadaceae</taxon>
        <taxon>Candidatus Lucifugimonas</taxon>
    </lineage>
</organism>
<evidence type="ECO:0000256" key="3">
    <source>
        <dbReference type="ARBA" id="ARBA00022692"/>
    </source>
</evidence>
<dbReference type="InterPro" id="IPR025857">
    <property type="entry name" value="MacB_PCD"/>
</dbReference>
<dbReference type="GO" id="GO:0022857">
    <property type="term" value="F:transmembrane transporter activity"/>
    <property type="evidence" value="ECO:0007669"/>
    <property type="project" value="TreeGrafter"/>
</dbReference>
<feature type="transmembrane region" description="Helical" evidence="7">
    <location>
        <begin position="286"/>
        <end position="313"/>
    </location>
</feature>
<dbReference type="PANTHER" id="PTHR30572:SF4">
    <property type="entry name" value="ABC TRANSPORTER PERMEASE YTRF"/>
    <property type="match status" value="1"/>
</dbReference>
<evidence type="ECO:0000313" key="13">
    <source>
        <dbReference type="Proteomes" id="UP001321249"/>
    </source>
</evidence>
<dbReference type="InterPro" id="IPR003838">
    <property type="entry name" value="ABC3_permease_C"/>
</dbReference>
<evidence type="ECO:0000256" key="2">
    <source>
        <dbReference type="ARBA" id="ARBA00022475"/>
    </source>
</evidence>
<evidence type="ECO:0000313" key="12">
    <source>
        <dbReference type="Proteomes" id="UP001219901"/>
    </source>
</evidence>
<proteinExistence type="inferred from homology"/>
<dbReference type="Proteomes" id="UP001321249">
    <property type="component" value="Unassembled WGS sequence"/>
</dbReference>
<dbReference type="AlphaFoldDB" id="A0AAJ5ZFU0"/>
<sequence length="416" mass="43753">MNAALLISTALASVSANKLRASLTLLGIVIGVSSVIAMMAVGRGAQVSVTSRISDLGTDLITVSPGAEALRFAFFGGGGNSDVLSLADALALKDDVFAPDVRLVAPENSFSGSAIVGSENTFVNGVGVTAEYLEARNLSMEYGRNISNIDVENTSLVAVLGSEISETLFGQQNPVGATMKISEREFTIVGVMESQEGTIFNPDNSVLIPITTAHYRINNGKGLFDSIAVSSINVLARSENTVDDARLDISTVLRLRHELAADDEDDFLITTQQDTIETLEGTQGTFVILLGSIAGISLLVGGIGVMNIMLVSVTERTREIGIRRAVGAKRRDILFQFVTEAILMTFAGGILGVVTGWAIAYFGNGATVDGDIIETVIETHIAVIALGVSVAVGLFFGIYPAVRAASLNPIEALRHE</sequence>
<dbReference type="Pfam" id="PF12704">
    <property type="entry name" value="MacB_PCD"/>
    <property type="match status" value="1"/>
</dbReference>
<dbReference type="PANTHER" id="PTHR30572">
    <property type="entry name" value="MEMBRANE COMPONENT OF TRANSPORTER-RELATED"/>
    <property type="match status" value="1"/>
</dbReference>
<evidence type="ECO:0000256" key="4">
    <source>
        <dbReference type="ARBA" id="ARBA00022989"/>
    </source>
</evidence>
<feature type="domain" description="ABC3 transporter permease C-terminal" evidence="8">
    <location>
        <begin position="292"/>
        <end position="409"/>
    </location>
</feature>
<dbReference type="Proteomes" id="UP001219901">
    <property type="component" value="Chromosome"/>
</dbReference>
<keyword evidence="2" id="KW-1003">Cell membrane</keyword>
<dbReference type="Pfam" id="PF02687">
    <property type="entry name" value="FtsX"/>
    <property type="match status" value="1"/>
</dbReference>
<accession>A0AAJ5ZFU0</accession>
<evidence type="ECO:0000256" key="5">
    <source>
        <dbReference type="ARBA" id="ARBA00023136"/>
    </source>
</evidence>
<keyword evidence="12" id="KW-1185">Reference proteome</keyword>
<evidence type="ECO:0000259" key="8">
    <source>
        <dbReference type="Pfam" id="PF02687"/>
    </source>
</evidence>
<comment type="subcellular location">
    <subcellularLocation>
        <location evidence="1">Cell membrane</location>
        <topology evidence="1">Multi-pass membrane protein</topology>
    </subcellularLocation>
</comment>
<feature type="transmembrane region" description="Helical" evidence="7">
    <location>
        <begin position="380"/>
        <end position="402"/>
    </location>
</feature>
<evidence type="ECO:0000256" key="1">
    <source>
        <dbReference type="ARBA" id="ARBA00004651"/>
    </source>
</evidence>
<dbReference type="GO" id="GO:0005886">
    <property type="term" value="C:plasma membrane"/>
    <property type="evidence" value="ECO:0007669"/>
    <property type="project" value="UniProtKB-SubCell"/>
</dbReference>
<gene>
    <name evidence="10" type="ORF">GKO46_03085</name>
    <name evidence="11" type="ORF">GKO48_06175</name>
</gene>
<evidence type="ECO:0000256" key="6">
    <source>
        <dbReference type="ARBA" id="ARBA00038076"/>
    </source>
</evidence>
<dbReference type="RefSeq" id="WP_342822693.1">
    <property type="nucleotide sequence ID" value="NZ_CP046146.1"/>
</dbReference>
<feature type="domain" description="MacB-like periplasmic core" evidence="9">
    <location>
        <begin position="23"/>
        <end position="249"/>
    </location>
</feature>
<evidence type="ECO:0000313" key="11">
    <source>
        <dbReference type="EMBL" id="WFG39221.1"/>
    </source>
</evidence>
<name>A0AAJ5ZFU0_9CHLR</name>
<reference evidence="12 13" key="1">
    <citation type="submission" date="2019-11" db="EMBL/GenBank/DDBJ databases">
        <authorList>
            <person name="Cho J.-C."/>
        </authorList>
    </citation>
    <scope>NUCLEOTIDE SEQUENCE [LARGE SCALE GENOMIC DNA]</scope>
    <source>
        <strain evidence="11 12">JH1073</strain>
        <strain evidence="10 13">JH702</strain>
    </source>
</reference>
<dbReference type="EMBL" id="CP046147">
    <property type="protein sequence ID" value="WFG39221.1"/>
    <property type="molecule type" value="Genomic_DNA"/>
</dbReference>
<keyword evidence="5 7" id="KW-0472">Membrane</keyword>
<feature type="transmembrane region" description="Helical" evidence="7">
    <location>
        <begin position="334"/>
        <end position="360"/>
    </location>
</feature>
<evidence type="ECO:0000259" key="9">
    <source>
        <dbReference type="Pfam" id="PF12704"/>
    </source>
</evidence>
<comment type="similarity">
    <text evidence="6">Belongs to the ABC-4 integral membrane protein family.</text>
</comment>
<protein>
    <submittedName>
        <fullName evidence="11">FtsX-like permease family protein</fullName>
    </submittedName>
</protein>
<reference evidence="11" key="2">
    <citation type="journal article" date="2023" name="Nat. Commun.">
        <title>Cultivation of marine bacteria of the SAR202 clade.</title>
        <authorList>
            <person name="Lim Y."/>
            <person name="Seo J.H."/>
            <person name="Giovannoni S.J."/>
            <person name="Kang I."/>
            <person name="Cho J.C."/>
        </authorList>
    </citation>
    <scope>NUCLEOTIDE SEQUENCE</scope>
    <source>
        <strain evidence="11">JH1073</strain>
    </source>
</reference>
<reference evidence="12" key="3">
    <citation type="submission" date="2023-06" db="EMBL/GenBank/DDBJ databases">
        <title>Pangenomics reveal diversification of enzyme families and niche specialization in globally abundant SAR202 bacteria.</title>
        <authorList>
            <person name="Saw J.H.W."/>
        </authorList>
    </citation>
    <scope>NUCLEOTIDE SEQUENCE [LARGE SCALE GENOMIC DNA]</scope>
    <source>
        <strain evidence="12">JH1073</strain>
    </source>
</reference>
<keyword evidence="4 7" id="KW-1133">Transmembrane helix</keyword>
<evidence type="ECO:0000313" key="10">
    <source>
        <dbReference type="EMBL" id="MDG0866053.1"/>
    </source>
</evidence>
<evidence type="ECO:0000256" key="7">
    <source>
        <dbReference type="SAM" id="Phobius"/>
    </source>
</evidence>
<dbReference type="InterPro" id="IPR050250">
    <property type="entry name" value="Macrolide_Exporter_MacB"/>
</dbReference>